<accession>A0A6G7PUB8</accession>
<dbReference type="GO" id="GO:0000155">
    <property type="term" value="F:phosphorelay sensor kinase activity"/>
    <property type="evidence" value="ECO:0007669"/>
    <property type="project" value="InterPro"/>
</dbReference>
<keyword evidence="5" id="KW-0547">Nucleotide-binding</keyword>
<dbReference type="InterPro" id="IPR035965">
    <property type="entry name" value="PAS-like_dom_sf"/>
</dbReference>
<gene>
    <name evidence="9" type="ORF">G4V39_02805</name>
</gene>
<evidence type="ECO:0000313" key="9">
    <source>
        <dbReference type="EMBL" id="QIJ71275.1"/>
    </source>
</evidence>
<dbReference type="SUPFAM" id="SSF55785">
    <property type="entry name" value="PYP-like sensor domain (PAS domain)"/>
    <property type="match status" value="1"/>
</dbReference>
<dbReference type="SUPFAM" id="SSF47384">
    <property type="entry name" value="Homodimeric domain of signal transducing histidine kinase"/>
    <property type="match status" value="1"/>
</dbReference>
<dbReference type="Pfam" id="PF00512">
    <property type="entry name" value="HisKA"/>
    <property type="match status" value="1"/>
</dbReference>
<protein>
    <recommendedName>
        <fullName evidence="2">histidine kinase</fullName>
        <ecNumber evidence="2">2.7.13.3</ecNumber>
    </recommendedName>
</protein>
<dbReference type="SMART" id="SM00388">
    <property type="entry name" value="HisKA"/>
    <property type="match status" value="1"/>
</dbReference>
<dbReference type="Gene3D" id="1.10.287.130">
    <property type="match status" value="1"/>
</dbReference>
<evidence type="ECO:0000256" key="7">
    <source>
        <dbReference type="ARBA" id="ARBA00022840"/>
    </source>
</evidence>
<evidence type="ECO:0000256" key="8">
    <source>
        <dbReference type="ARBA" id="ARBA00023012"/>
    </source>
</evidence>
<dbReference type="InterPro" id="IPR036890">
    <property type="entry name" value="HATPase_C_sf"/>
</dbReference>
<dbReference type="PANTHER" id="PTHR43065">
    <property type="entry name" value="SENSOR HISTIDINE KINASE"/>
    <property type="match status" value="1"/>
</dbReference>
<keyword evidence="7" id="KW-0067">ATP-binding</keyword>
<keyword evidence="8" id="KW-0902">Two-component regulatory system</keyword>
<dbReference type="InterPro" id="IPR004358">
    <property type="entry name" value="Sig_transdc_His_kin-like_C"/>
</dbReference>
<dbReference type="Gene3D" id="3.30.565.10">
    <property type="entry name" value="Histidine kinase-like ATPase, C-terminal domain"/>
    <property type="match status" value="1"/>
</dbReference>
<dbReference type="InterPro" id="IPR005467">
    <property type="entry name" value="His_kinase_dom"/>
</dbReference>
<keyword evidence="10" id="KW-1185">Reference proteome</keyword>
<dbReference type="Gene3D" id="3.30.450.20">
    <property type="entry name" value="PAS domain"/>
    <property type="match status" value="1"/>
</dbReference>
<evidence type="ECO:0000313" key="10">
    <source>
        <dbReference type="Proteomes" id="UP000502179"/>
    </source>
</evidence>
<dbReference type="PANTHER" id="PTHR43065:SF10">
    <property type="entry name" value="PEROXIDE STRESS-ACTIVATED HISTIDINE KINASE MAK3"/>
    <property type="match status" value="1"/>
</dbReference>
<evidence type="ECO:0000256" key="6">
    <source>
        <dbReference type="ARBA" id="ARBA00022777"/>
    </source>
</evidence>
<comment type="catalytic activity">
    <reaction evidence="1">
        <text>ATP + protein L-histidine = ADP + protein N-phospho-L-histidine.</text>
        <dbReference type="EC" id="2.7.13.3"/>
    </reaction>
</comment>
<organism evidence="9 10">
    <name type="scientific">Thermosulfuriphilus ammonigenes</name>
    <dbReference type="NCBI Taxonomy" id="1936021"/>
    <lineage>
        <taxon>Bacteria</taxon>
        <taxon>Pseudomonadati</taxon>
        <taxon>Thermodesulfobacteriota</taxon>
        <taxon>Thermodesulfobacteria</taxon>
        <taxon>Thermodesulfobacteriales</taxon>
        <taxon>Thermodesulfobacteriaceae</taxon>
        <taxon>Thermosulfuriphilus</taxon>
    </lineage>
</organism>
<keyword evidence="6" id="KW-0418">Kinase</keyword>
<reference evidence="9 10" key="1">
    <citation type="submission" date="2020-02" db="EMBL/GenBank/DDBJ databases">
        <title>Genome analysis of Thermosulfuriphilus ammonigenes ST65T, an anaerobic thermophilic chemolithoautotrophic bacterium isolated from a deep-sea hydrothermal vent.</title>
        <authorList>
            <person name="Slobodkina G."/>
            <person name="Allioux M."/>
            <person name="Merkel A."/>
            <person name="Alain K."/>
            <person name="Jebbar M."/>
            <person name="Slobodkin A."/>
        </authorList>
    </citation>
    <scope>NUCLEOTIDE SEQUENCE [LARGE SCALE GENOMIC DNA]</scope>
    <source>
        <strain evidence="9 10">ST65</strain>
    </source>
</reference>
<evidence type="ECO:0000256" key="1">
    <source>
        <dbReference type="ARBA" id="ARBA00000085"/>
    </source>
</evidence>
<keyword evidence="3" id="KW-0597">Phosphoprotein</keyword>
<evidence type="ECO:0000256" key="2">
    <source>
        <dbReference type="ARBA" id="ARBA00012438"/>
    </source>
</evidence>
<evidence type="ECO:0000256" key="3">
    <source>
        <dbReference type="ARBA" id="ARBA00022553"/>
    </source>
</evidence>
<dbReference type="PROSITE" id="PS50109">
    <property type="entry name" value="HIS_KIN"/>
    <property type="match status" value="1"/>
</dbReference>
<dbReference type="SMART" id="SM00387">
    <property type="entry name" value="HATPase_c"/>
    <property type="match status" value="1"/>
</dbReference>
<dbReference type="InterPro" id="IPR000014">
    <property type="entry name" value="PAS"/>
</dbReference>
<dbReference type="InterPro" id="IPR036097">
    <property type="entry name" value="HisK_dim/P_sf"/>
</dbReference>
<dbReference type="EC" id="2.7.13.3" evidence="2"/>
<dbReference type="SMART" id="SM00091">
    <property type="entry name" value="PAS"/>
    <property type="match status" value="1"/>
</dbReference>
<keyword evidence="4" id="KW-0808">Transferase</keyword>
<dbReference type="EMBL" id="CP048877">
    <property type="protein sequence ID" value="QIJ71275.1"/>
    <property type="molecule type" value="Genomic_DNA"/>
</dbReference>
<dbReference type="RefSeq" id="WP_166031497.1">
    <property type="nucleotide sequence ID" value="NZ_CP048877.1"/>
</dbReference>
<dbReference type="Proteomes" id="UP000502179">
    <property type="component" value="Chromosome"/>
</dbReference>
<evidence type="ECO:0000256" key="4">
    <source>
        <dbReference type="ARBA" id="ARBA00022679"/>
    </source>
</evidence>
<dbReference type="Pfam" id="PF08448">
    <property type="entry name" value="PAS_4"/>
    <property type="match status" value="1"/>
</dbReference>
<name>A0A6G7PUB8_9BACT</name>
<proteinExistence type="predicted"/>
<dbReference type="NCBIfam" id="TIGR00229">
    <property type="entry name" value="sensory_box"/>
    <property type="match status" value="1"/>
</dbReference>
<dbReference type="InterPro" id="IPR003661">
    <property type="entry name" value="HisK_dim/P_dom"/>
</dbReference>
<dbReference type="PRINTS" id="PR00344">
    <property type="entry name" value="BCTRLSENSOR"/>
</dbReference>
<dbReference type="InterPro" id="IPR003594">
    <property type="entry name" value="HATPase_dom"/>
</dbReference>
<dbReference type="CDD" id="cd00130">
    <property type="entry name" value="PAS"/>
    <property type="match status" value="1"/>
</dbReference>
<dbReference type="Pfam" id="PF02518">
    <property type="entry name" value="HATPase_c"/>
    <property type="match status" value="1"/>
</dbReference>
<sequence length="511" mass="56588">MFRFSVINALKLVILLAVLAGGVVLKDLFHEAFFWVVGASFALSLAILVASKMGVSAHRLAWALVLGDSFLITLLIGVSGGPQSPFIVLYSLVVIIAAVLLGRSGLNLTMGVVALGLTIIYWPPLLKGGRAIRSEEVFFYFLDLGAFSLVGLMTLRLVRDITLVQAKVHQREADIRRLEKIQHHVFHSLQSGLIITDAQGNLTLVNRRAEEILGRPLSTFQQRPLAEIIPEMAAVECSERQDLTLKHPQRGEIILGLSCFDITDDSGQVLGRGIIFQDITEIKRREGQMRRIERLAALGHMADGLVHEIRNPLTSISGAAQLLKEQELVSVEGQPLLEIILREAERLESLSDDFFLFARPERGKRRIFHPAQVAEEVISLVGRHGRFKKVPIENLIAEDFELELDPDQFRQVLLNLVMNAVEACNGHPNGRVTISLDEGREGAWLEVRDTGGGIPPETLDHIFNPFYTTRPEGTGLGLSIVHRLVESWGGDIQVKSQAGEGTVFRIFIPRS</sequence>
<dbReference type="GO" id="GO:0005524">
    <property type="term" value="F:ATP binding"/>
    <property type="evidence" value="ECO:0007669"/>
    <property type="project" value="UniProtKB-KW"/>
</dbReference>
<dbReference type="KEGG" id="tav:G4V39_02805"/>
<dbReference type="CDD" id="cd00082">
    <property type="entry name" value="HisKA"/>
    <property type="match status" value="1"/>
</dbReference>
<dbReference type="SUPFAM" id="SSF55874">
    <property type="entry name" value="ATPase domain of HSP90 chaperone/DNA topoisomerase II/histidine kinase"/>
    <property type="match status" value="1"/>
</dbReference>
<evidence type="ECO:0000256" key="5">
    <source>
        <dbReference type="ARBA" id="ARBA00022741"/>
    </source>
</evidence>
<dbReference type="InterPro" id="IPR013656">
    <property type="entry name" value="PAS_4"/>
</dbReference>
<dbReference type="AlphaFoldDB" id="A0A6G7PUB8"/>